<dbReference type="InterPro" id="IPR036869">
    <property type="entry name" value="J_dom_sf"/>
</dbReference>
<dbReference type="Proteomes" id="UP000515292">
    <property type="component" value="Chromosome"/>
</dbReference>
<dbReference type="PANTHER" id="PTHR12763">
    <property type="match status" value="1"/>
</dbReference>
<protein>
    <submittedName>
        <fullName evidence="7">Molecular chaperone DnaJ</fullName>
    </submittedName>
</protein>
<evidence type="ECO:0000256" key="1">
    <source>
        <dbReference type="ARBA" id="ARBA00004167"/>
    </source>
</evidence>
<accession>A0A7G5IKL1</accession>
<evidence type="ECO:0000256" key="3">
    <source>
        <dbReference type="ARBA" id="ARBA00022989"/>
    </source>
</evidence>
<dbReference type="EMBL" id="CP059851">
    <property type="protein sequence ID" value="QMW23903.1"/>
    <property type="molecule type" value="Genomic_DNA"/>
</dbReference>
<keyword evidence="4 6" id="KW-0472">Membrane</keyword>
<feature type="transmembrane region" description="Helical" evidence="6">
    <location>
        <begin position="42"/>
        <end position="62"/>
    </location>
</feature>
<evidence type="ECO:0000313" key="7">
    <source>
        <dbReference type="EMBL" id="QMW23903.1"/>
    </source>
</evidence>
<dbReference type="RefSeq" id="WP_182297726.1">
    <property type="nucleotide sequence ID" value="NZ_CP059851.1"/>
</dbReference>
<keyword evidence="2 6" id="KW-0812">Transmembrane</keyword>
<dbReference type="KEGG" id="sand:H3309_05365"/>
<evidence type="ECO:0000256" key="2">
    <source>
        <dbReference type="ARBA" id="ARBA00022692"/>
    </source>
</evidence>
<evidence type="ECO:0000256" key="4">
    <source>
        <dbReference type="ARBA" id="ARBA00023136"/>
    </source>
</evidence>
<gene>
    <name evidence="7" type="ORF">H3309_05365</name>
</gene>
<dbReference type="GO" id="GO:0016020">
    <property type="term" value="C:membrane"/>
    <property type="evidence" value="ECO:0007669"/>
    <property type="project" value="UniProtKB-SubCell"/>
</dbReference>
<proteinExistence type="inferred from homology"/>
<reference evidence="7 8" key="1">
    <citation type="submission" date="2020-07" db="EMBL/GenBank/DDBJ databases">
        <title>Complete genome sequence for Sandaracinobacter sp. M6.</title>
        <authorList>
            <person name="Tang Y."/>
            <person name="Liu Q."/>
            <person name="Guo Z."/>
            <person name="Lei P."/>
            <person name="Huang B."/>
        </authorList>
    </citation>
    <scope>NUCLEOTIDE SEQUENCE [LARGE SCALE GENOMIC DNA]</scope>
    <source>
        <strain evidence="7 8">M6</strain>
    </source>
</reference>
<organism evidence="7 8">
    <name type="scientific">Sandaracinobacteroides saxicola</name>
    <dbReference type="NCBI Taxonomy" id="2759707"/>
    <lineage>
        <taxon>Bacteria</taxon>
        <taxon>Pseudomonadati</taxon>
        <taxon>Pseudomonadota</taxon>
        <taxon>Alphaproteobacteria</taxon>
        <taxon>Sphingomonadales</taxon>
        <taxon>Sphingosinicellaceae</taxon>
        <taxon>Sandaracinobacteroides</taxon>
    </lineage>
</organism>
<keyword evidence="8" id="KW-1185">Reference proteome</keyword>
<dbReference type="AlphaFoldDB" id="A0A7G5IKL1"/>
<dbReference type="CDD" id="cd06257">
    <property type="entry name" value="DnaJ"/>
    <property type="match status" value="1"/>
</dbReference>
<sequence>MGAFALLLAAGALVLALTGRLKRDGWRWVGGALGALLTGELFVKGQFIPAALVAVLTAWWVWRDGLRRKVATLPMDEMEARNILGVGPFAADAEIIAAHRRLISGVHPDRGGSAELARRVNAARDRLLRK</sequence>
<dbReference type="Gene3D" id="1.10.287.110">
    <property type="entry name" value="DnaJ domain"/>
    <property type="match status" value="1"/>
</dbReference>
<comment type="subcellular location">
    <subcellularLocation>
        <location evidence="1">Membrane</location>
        <topology evidence="1">Single-pass membrane protein</topology>
    </subcellularLocation>
</comment>
<dbReference type="SUPFAM" id="SSF46565">
    <property type="entry name" value="Chaperone J-domain"/>
    <property type="match status" value="1"/>
</dbReference>
<dbReference type="PANTHER" id="PTHR12763:SF28">
    <property type="entry name" value="GEO10507P1-RELATED"/>
    <property type="match status" value="1"/>
</dbReference>
<comment type="similarity">
    <text evidence="5">Belongs to the TIM14 family.</text>
</comment>
<evidence type="ECO:0000256" key="6">
    <source>
        <dbReference type="SAM" id="Phobius"/>
    </source>
</evidence>
<evidence type="ECO:0000313" key="8">
    <source>
        <dbReference type="Proteomes" id="UP000515292"/>
    </source>
</evidence>
<keyword evidence="3 6" id="KW-1133">Transmembrane helix</keyword>
<evidence type="ECO:0000256" key="5">
    <source>
        <dbReference type="ARBA" id="ARBA00038105"/>
    </source>
</evidence>
<name>A0A7G5IKL1_9SPHN</name>
<dbReference type="InterPro" id="IPR001623">
    <property type="entry name" value="DnaJ_domain"/>
</dbReference>